<organism evidence="2 3">
    <name type="scientific">Vibrio splendidus</name>
    <dbReference type="NCBI Taxonomy" id="29497"/>
    <lineage>
        <taxon>Bacteria</taxon>
        <taxon>Pseudomonadati</taxon>
        <taxon>Pseudomonadota</taxon>
        <taxon>Gammaproteobacteria</taxon>
        <taxon>Vibrionales</taxon>
        <taxon>Vibrionaceae</taxon>
        <taxon>Vibrio</taxon>
    </lineage>
</organism>
<feature type="transmembrane region" description="Helical" evidence="1">
    <location>
        <begin position="12"/>
        <end position="32"/>
    </location>
</feature>
<evidence type="ECO:0000313" key="2">
    <source>
        <dbReference type="EMBL" id="KPL95751.1"/>
    </source>
</evidence>
<evidence type="ECO:0008006" key="4">
    <source>
        <dbReference type="Google" id="ProtNLM"/>
    </source>
</evidence>
<keyword evidence="1" id="KW-0472">Membrane</keyword>
<gene>
    <name evidence="2" type="ORF">AN168_00165</name>
</gene>
<dbReference type="RefSeq" id="WP_054545544.1">
    <property type="nucleotide sequence ID" value="NZ_CAWPNM010000009.1"/>
</dbReference>
<reference evidence="2 3" key="1">
    <citation type="submission" date="2015-08" db="EMBL/GenBank/DDBJ databases">
        <title>Draft Genome Sequence of Vibrio splendidus UCD-SED7.</title>
        <authorList>
            <person name="Lee R.D."/>
            <person name="Lang J.M."/>
            <person name="Coil D.A."/>
            <person name="Jospin G."/>
            <person name="Eisen J.A."/>
        </authorList>
    </citation>
    <scope>NUCLEOTIDE SEQUENCE [LARGE SCALE GENOMIC DNA]</scope>
    <source>
        <strain evidence="2 3">UCD-SED7</strain>
    </source>
</reference>
<accession>A0A837NTR0</accession>
<feature type="transmembrane region" description="Helical" evidence="1">
    <location>
        <begin position="106"/>
        <end position="125"/>
    </location>
</feature>
<feature type="transmembrane region" description="Helical" evidence="1">
    <location>
        <begin position="52"/>
        <end position="74"/>
    </location>
</feature>
<feature type="transmembrane region" description="Helical" evidence="1">
    <location>
        <begin position="252"/>
        <end position="272"/>
    </location>
</feature>
<sequence length="331" mass="37549">MFDKIEQAQERRIFRYVTTVGLATFLALWFNWPLAFCTPLLTAKFITDKPQFHILHVKQLAYALLSTAVIGFVVSTGLPEYKIAFLSILTLGMLWAYYLFTDPKWVMFATFLMIELILLPSITIIDQASALNVGIGFAFSGTLAVALYALSHVYFPEEEKTDFVGFPVSPLTKEMRWTAAIRAWVISFPLVCFYFYFQLSQILLTVAFVMLLSLMASSETSGKTALFFTVSNIFAGLISFVTFLIISLAPNMYVYMMVVLSVIALFGIKIYTVPQKAPIYITAFTGFNVLMGTSISSGALDDKFYVRIFQLFLVLLYMVFMTYFLESRTRK</sequence>
<protein>
    <recommendedName>
        <fullName evidence="4">DUF2955 domain-containing protein</fullName>
    </recommendedName>
</protein>
<feature type="transmembrane region" description="Helical" evidence="1">
    <location>
        <begin position="81"/>
        <end position="100"/>
    </location>
</feature>
<dbReference type="EMBL" id="LIZK01000001">
    <property type="protein sequence ID" value="KPL95751.1"/>
    <property type="molecule type" value="Genomic_DNA"/>
</dbReference>
<keyword evidence="1" id="KW-0812">Transmembrane</keyword>
<evidence type="ECO:0000313" key="3">
    <source>
        <dbReference type="Proteomes" id="UP000050463"/>
    </source>
</evidence>
<keyword evidence="1" id="KW-1133">Transmembrane helix</keyword>
<proteinExistence type="predicted"/>
<feature type="transmembrane region" description="Helical" evidence="1">
    <location>
        <begin position="279"/>
        <end position="298"/>
    </location>
</feature>
<feature type="transmembrane region" description="Helical" evidence="1">
    <location>
        <begin position="226"/>
        <end position="246"/>
    </location>
</feature>
<dbReference type="AlphaFoldDB" id="A0A837NTR0"/>
<dbReference type="Pfam" id="PF11168">
    <property type="entry name" value="DUF2955"/>
    <property type="match status" value="1"/>
</dbReference>
<comment type="caution">
    <text evidence="2">The sequence shown here is derived from an EMBL/GenBank/DDBJ whole genome shotgun (WGS) entry which is preliminary data.</text>
</comment>
<evidence type="ECO:0000256" key="1">
    <source>
        <dbReference type="SAM" id="Phobius"/>
    </source>
</evidence>
<dbReference type="Proteomes" id="UP000050463">
    <property type="component" value="Unassembled WGS sequence"/>
</dbReference>
<feature type="transmembrane region" description="Helical" evidence="1">
    <location>
        <begin position="193"/>
        <end position="214"/>
    </location>
</feature>
<feature type="transmembrane region" description="Helical" evidence="1">
    <location>
        <begin position="304"/>
        <end position="325"/>
    </location>
</feature>
<name>A0A837NTR0_VIBSP</name>
<dbReference type="InterPro" id="IPR022604">
    <property type="entry name" value="DUF2955"/>
</dbReference>
<feature type="transmembrane region" description="Helical" evidence="1">
    <location>
        <begin position="137"/>
        <end position="155"/>
    </location>
</feature>